<evidence type="ECO:0000313" key="5">
    <source>
        <dbReference type="Proteomes" id="UP000073492"/>
    </source>
</evidence>
<dbReference type="Proteomes" id="UP000073492">
    <property type="component" value="Unassembled WGS sequence"/>
</dbReference>
<feature type="compositionally biased region" description="Basic and acidic residues" evidence="2">
    <location>
        <begin position="1"/>
        <end position="16"/>
    </location>
</feature>
<dbReference type="STRING" id="113226.A0A139I3N0"/>
<evidence type="ECO:0000256" key="2">
    <source>
        <dbReference type="SAM" id="MobiDB-lite"/>
    </source>
</evidence>
<dbReference type="PROSITE" id="PS50005">
    <property type="entry name" value="TPR"/>
    <property type="match status" value="1"/>
</dbReference>
<dbReference type="Gene3D" id="1.25.40.10">
    <property type="entry name" value="Tetratricopeptide repeat domain"/>
    <property type="match status" value="1"/>
</dbReference>
<name>A0A139I3N0_9PEZI</name>
<feature type="region of interest" description="Disordered" evidence="2">
    <location>
        <begin position="294"/>
        <end position="318"/>
    </location>
</feature>
<dbReference type="SUPFAM" id="SSF48452">
    <property type="entry name" value="TPR-like"/>
    <property type="match status" value="1"/>
</dbReference>
<feature type="compositionally biased region" description="Basic residues" evidence="2">
    <location>
        <begin position="375"/>
        <end position="384"/>
    </location>
</feature>
<dbReference type="GO" id="GO:0006325">
    <property type="term" value="P:chromatin organization"/>
    <property type="evidence" value="ECO:0007669"/>
    <property type="project" value="TreeGrafter"/>
</dbReference>
<evidence type="ECO:0000256" key="1">
    <source>
        <dbReference type="PROSITE-ProRule" id="PRU00339"/>
    </source>
</evidence>
<feature type="domain" description="FAM50A/XAP5 C-terminal" evidence="3">
    <location>
        <begin position="468"/>
        <end position="651"/>
    </location>
</feature>
<dbReference type="PANTHER" id="PTHR12722:SF0">
    <property type="entry name" value="PROTEIN FAM50A"/>
    <property type="match status" value="1"/>
</dbReference>
<comment type="caution">
    <text evidence="4">The sequence shown here is derived from an EMBL/GenBank/DDBJ whole genome shotgun (WGS) entry which is preliminary data.</text>
</comment>
<gene>
    <name evidence="4" type="ORF">AC579_2851</name>
</gene>
<feature type="compositionally biased region" description="Low complexity" evidence="2">
    <location>
        <begin position="592"/>
        <end position="604"/>
    </location>
</feature>
<dbReference type="OrthoDB" id="1562195at2759"/>
<feature type="compositionally biased region" description="Low complexity" evidence="2">
    <location>
        <begin position="404"/>
        <end position="419"/>
    </location>
</feature>
<dbReference type="InterPro" id="IPR019734">
    <property type="entry name" value="TPR_rpt"/>
</dbReference>
<feature type="region of interest" description="Disordered" evidence="2">
    <location>
        <begin position="1"/>
        <end position="44"/>
    </location>
</feature>
<feature type="region of interest" description="Disordered" evidence="2">
    <location>
        <begin position="353"/>
        <end position="439"/>
    </location>
</feature>
<dbReference type="InterPro" id="IPR048337">
    <property type="entry name" value="FAM50A/XAP5_C"/>
</dbReference>
<protein>
    <recommendedName>
        <fullName evidence="3">FAM50A/XAP5 C-terminal domain-containing protein</fullName>
    </recommendedName>
</protein>
<reference evidence="4 5" key="1">
    <citation type="submission" date="2015-07" db="EMBL/GenBank/DDBJ databases">
        <title>Comparative genomics of the Sigatoka disease complex on banana suggests a link between parallel evolutionary changes in Pseudocercospora fijiensis and Pseudocercospora eumusae and increased virulence on the banana host.</title>
        <authorList>
            <person name="Chang T.-C."/>
            <person name="Salvucci A."/>
            <person name="Crous P.W."/>
            <person name="Stergiopoulos I."/>
        </authorList>
    </citation>
    <scope>NUCLEOTIDE SEQUENCE [LARGE SCALE GENOMIC DNA]</scope>
    <source>
        <strain evidence="4 5">CBS 116634</strain>
    </source>
</reference>
<accession>A0A139I3N0</accession>
<dbReference type="PANTHER" id="PTHR12722">
    <property type="entry name" value="XAP-5 PROTEIN-RELATED"/>
    <property type="match status" value="1"/>
</dbReference>
<dbReference type="Pfam" id="PF04921">
    <property type="entry name" value="XAP5"/>
    <property type="match status" value="1"/>
</dbReference>
<feature type="compositionally biased region" description="Acidic residues" evidence="2">
    <location>
        <begin position="610"/>
        <end position="619"/>
    </location>
</feature>
<dbReference type="EMBL" id="LFZO01000355">
    <property type="protein sequence ID" value="KXT09297.1"/>
    <property type="molecule type" value="Genomic_DNA"/>
</dbReference>
<feature type="repeat" description="TPR" evidence="1">
    <location>
        <begin position="64"/>
        <end position="97"/>
    </location>
</feature>
<sequence>MRDSDSDDSFHSFHVEDDNEPTPAVPKPPPNEFVQNHNTNDDEPKKVVIERFPPEEEAKLLGESNTIKGSGNALFGKGSYENAIQTYDRALSSCPNYLDYELAVLRSNIAACHIKLQEWKEAIESADKGVDNLEQLEPLPVPKPKPKPKADSKKVAEGECENGVEEVDDDMAERIENLQKSGRSLDEVRKLQVKLLMRRAKARTEMGGWSSLQGADEDYRTLLSPTMLPCLSSTDRRNITESAQKLAPRLNEAKEKEMAEMMGKLKGLGNSILKPFGLSTENFQFVKDEHTGGYSMNFEQNPGKNMSDTPNSGSSTPISRFTSQAVRAEDKLKADTVGLQTLDAFRKRRAEAFESSLPGSGATTPDGRESTPKAASKKRKKAGLLKKGGLSFGDEEDTKEPARDATSATESEDSASPATFKKKSLRPNSSVGMQPKAMTKSAMLKEAQLKDALRKEYAQIQEAVRATDFVLPFVFYDGKNAPGGKVRLKKGDKIWLFLERARKLGAELGRGDRGRKDWARISVDDLMIVRGDIIIPHHYDFHYFFLNKTHGYHGQLFTFSAEPTPATPAHLLAKSSESTPAPEDDTPSSHLQTAAQREQQAAQQSGPPDAELEGFDDDPNGTQVVDRRWYERSKHIYPMSSWQEFDPEKEGDYKKGVRKDGNGNAMFFSSR</sequence>
<feature type="compositionally biased region" description="Basic and acidic residues" evidence="2">
    <location>
        <begin position="646"/>
        <end position="661"/>
    </location>
</feature>
<dbReference type="GO" id="GO:0005634">
    <property type="term" value="C:nucleus"/>
    <property type="evidence" value="ECO:0007669"/>
    <property type="project" value="InterPro"/>
</dbReference>
<dbReference type="SMART" id="SM00028">
    <property type="entry name" value="TPR"/>
    <property type="match status" value="2"/>
</dbReference>
<feature type="compositionally biased region" description="Basic and acidic residues" evidence="2">
    <location>
        <begin position="148"/>
        <end position="157"/>
    </location>
</feature>
<feature type="region of interest" description="Disordered" evidence="2">
    <location>
        <begin position="135"/>
        <end position="163"/>
    </location>
</feature>
<keyword evidence="1" id="KW-0802">TPR repeat</keyword>
<proteinExistence type="predicted"/>
<dbReference type="AlphaFoldDB" id="A0A139I3N0"/>
<evidence type="ECO:0000259" key="3">
    <source>
        <dbReference type="Pfam" id="PF04921"/>
    </source>
</evidence>
<feature type="region of interest" description="Disordered" evidence="2">
    <location>
        <begin position="574"/>
        <end position="627"/>
    </location>
</feature>
<evidence type="ECO:0000313" key="4">
    <source>
        <dbReference type="EMBL" id="KXT09297.1"/>
    </source>
</evidence>
<dbReference type="InterPro" id="IPR011990">
    <property type="entry name" value="TPR-like_helical_dom_sf"/>
</dbReference>
<feature type="compositionally biased region" description="Polar residues" evidence="2">
    <location>
        <begin position="297"/>
        <end position="318"/>
    </location>
</feature>
<organism evidence="4 5">
    <name type="scientific">Pseudocercospora musae</name>
    <dbReference type="NCBI Taxonomy" id="113226"/>
    <lineage>
        <taxon>Eukaryota</taxon>
        <taxon>Fungi</taxon>
        <taxon>Dikarya</taxon>
        <taxon>Ascomycota</taxon>
        <taxon>Pezizomycotina</taxon>
        <taxon>Dothideomycetes</taxon>
        <taxon>Dothideomycetidae</taxon>
        <taxon>Mycosphaerellales</taxon>
        <taxon>Mycosphaerellaceae</taxon>
        <taxon>Pseudocercospora</taxon>
    </lineage>
</organism>
<feature type="region of interest" description="Disordered" evidence="2">
    <location>
        <begin position="640"/>
        <end position="671"/>
    </location>
</feature>
<dbReference type="InterPro" id="IPR007005">
    <property type="entry name" value="XAP5"/>
</dbReference>
<keyword evidence="5" id="KW-1185">Reference proteome</keyword>